<dbReference type="OrthoDB" id="2355490at2759"/>
<dbReference type="AlphaFoldDB" id="A0A433A1F4"/>
<proteinExistence type="predicted"/>
<keyword evidence="2" id="KW-1185">Reference proteome</keyword>
<accession>A0A433A1F4</accession>
<sequence length="111" mass="12523">MALPKAWFKLLNPESDWDRVSLEEIEYVADLRKAIKKEMPILLKDYEASQLTLSATVKVDDASQAVKLDARKSLASILKNFDVKIPDKKDIASVQKSFAENIWLFVSAPGK</sequence>
<name>A0A433A1F4_9FUNG</name>
<evidence type="ECO:0000313" key="2">
    <source>
        <dbReference type="Proteomes" id="UP000268093"/>
    </source>
</evidence>
<evidence type="ECO:0000313" key="1">
    <source>
        <dbReference type="EMBL" id="RUO96518.1"/>
    </source>
</evidence>
<organism evidence="1 2">
    <name type="scientific">Jimgerdemannia flammicorona</name>
    <dbReference type="NCBI Taxonomy" id="994334"/>
    <lineage>
        <taxon>Eukaryota</taxon>
        <taxon>Fungi</taxon>
        <taxon>Fungi incertae sedis</taxon>
        <taxon>Mucoromycota</taxon>
        <taxon>Mucoromycotina</taxon>
        <taxon>Endogonomycetes</taxon>
        <taxon>Endogonales</taxon>
        <taxon>Endogonaceae</taxon>
        <taxon>Jimgerdemannia</taxon>
    </lineage>
</organism>
<dbReference type="EMBL" id="RBNI01020837">
    <property type="protein sequence ID" value="RUO96518.1"/>
    <property type="molecule type" value="Genomic_DNA"/>
</dbReference>
<reference evidence="1 2" key="1">
    <citation type="journal article" date="2018" name="New Phytol.">
        <title>Phylogenomics of Endogonaceae and evolution of mycorrhizas within Mucoromycota.</title>
        <authorList>
            <person name="Chang Y."/>
            <person name="Desiro A."/>
            <person name="Na H."/>
            <person name="Sandor L."/>
            <person name="Lipzen A."/>
            <person name="Clum A."/>
            <person name="Barry K."/>
            <person name="Grigoriev I.V."/>
            <person name="Martin F.M."/>
            <person name="Stajich J.E."/>
            <person name="Smith M.E."/>
            <person name="Bonito G."/>
            <person name="Spatafora J.W."/>
        </authorList>
    </citation>
    <scope>NUCLEOTIDE SEQUENCE [LARGE SCALE GENOMIC DNA]</scope>
    <source>
        <strain evidence="1 2">GMNB39</strain>
    </source>
</reference>
<gene>
    <name evidence="1" type="ORF">BC936DRAFT_141897</name>
</gene>
<dbReference type="Proteomes" id="UP000268093">
    <property type="component" value="Unassembled WGS sequence"/>
</dbReference>
<protein>
    <submittedName>
        <fullName evidence="1">Uncharacterized protein</fullName>
    </submittedName>
</protein>
<comment type="caution">
    <text evidence="1">The sequence shown here is derived from an EMBL/GenBank/DDBJ whole genome shotgun (WGS) entry which is preliminary data.</text>
</comment>